<sequence>MCAYERGPVAKTVYSDNQQNVDALAERLSSQTSLSAERAKLVAYDLLCRKALKIKSSALAQIFRSVDKECDTKAMRDELIAAKIVTKIEGSGINGRPAFYTINAEIRDAQEQPAESVEGFVVEDSADVPAVEEAAPREHVDTDELLDENVVRAFTAKAGRGGFGGGGKRDAQRRAQQERFRRAVAQKGETDAETVEEKSVGMQEPTRTQEHAEIQEPKRRRGAHFKAEQRGIACEVQDSVEAADASDEPVKKAPGSCRPGRGFAGRAYPVRHQEKSEPASTTQDEKAEKAVEPAAREQKPAEPQLEVDVEAKGQQPTDEQAEQGTSSKPRRRRHRGGRSSHAETAAERTTPQDEDAKAEVSSGQPKRQPAKESKSDRPQKQASMPKRERNSQGDSKRKSQKKPESAAADTAARQPESAVHGEVSAFALARVLGRQLLKVVPTPTALSKIKEQQTQIVKVEGKDGKKAPQRTQHNEMSNRKIAEEIAIIQAWIEQNRGADTPVASRRQRAYQIFNDEKAFDGKHGERLIRRMTEKGISMQAIKVAPNRPVHFTGFFTLGADKPFIMVENLDTYDEIVKLLRGRKHAKLFGTKVGGVIFGGGCKASVSHALDDYLAEIGYRFNYVYYVGDIDREGARIVEQARNANVVEIRLHAGMYRAMLAEHKRRVKAGGECEPAAANQGVPQNLAATIKDLPMVTRVQFRNVLREGGRIPQEILMTADYRDGDSGSFDRMLNN</sequence>
<feature type="compositionally biased region" description="Basic and acidic residues" evidence="1">
    <location>
        <begin position="340"/>
        <end position="358"/>
    </location>
</feature>
<feature type="compositionally biased region" description="Basic residues" evidence="1">
    <location>
        <begin position="328"/>
        <end position="338"/>
    </location>
</feature>
<feature type="region of interest" description="Disordered" evidence="1">
    <location>
        <begin position="157"/>
        <end position="418"/>
    </location>
</feature>
<dbReference type="EMBL" id="CZAQ01000024">
    <property type="protein sequence ID" value="CUP20228.1"/>
    <property type="molecule type" value="Genomic_DNA"/>
</dbReference>
<feature type="compositionally biased region" description="Basic and acidic residues" evidence="1">
    <location>
        <begin position="167"/>
        <end position="181"/>
    </location>
</feature>
<gene>
    <name evidence="2" type="ORF">ERS852514_01374</name>
</gene>
<dbReference type="Proteomes" id="UP000095454">
    <property type="component" value="Unassembled WGS sequence"/>
</dbReference>
<evidence type="ECO:0000256" key="1">
    <source>
        <dbReference type="SAM" id="MobiDB-lite"/>
    </source>
</evidence>
<evidence type="ECO:0000313" key="3">
    <source>
        <dbReference type="Proteomes" id="UP000095454"/>
    </source>
</evidence>
<accession>A0A174LDM8</accession>
<feature type="compositionally biased region" description="Polar residues" evidence="1">
    <location>
        <begin position="314"/>
        <end position="327"/>
    </location>
</feature>
<evidence type="ECO:0008006" key="4">
    <source>
        <dbReference type="Google" id="ProtNLM"/>
    </source>
</evidence>
<feature type="compositionally biased region" description="Basic and acidic residues" evidence="1">
    <location>
        <begin position="271"/>
        <end position="300"/>
    </location>
</feature>
<reference evidence="2 3" key="1">
    <citation type="submission" date="2015-09" db="EMBL/GenBank/DDBJ databases">
        <authorList>
            <consortium name="Pathogen Informatics"/>
        </authorList>
    </citation>
    <scope>NUCLEOTIDE SEQUENCE [LARGE SCALE GENOMIC DNA]</scope>
    <source>
        <strain evidence="2 3">2789STDY5834902</strain>
    </source>
</reference>
<dbReference type="AlphaFoldDB" id="A0A174LDM8"/>
<evidence type="ECO:0000313" key="2">
    <source>
        <dbReference type="EMBL" id="CUP20228.1"/>
    </source>
</evidence>
<proteinExistence type="predicted"/>
<name>A0A174LDM8_9ACTN</name>
<organism evidence="2 3">
    <name type="scientific">Collinsella aerofaciens</name>
    <dbReference type="NCBI Taxonomy" id="74426"/>
    <lineage>
        <taxon>Bacteria</taxon>
        <taxon>Bacillati</taxon>
        <taxon>Actinomycetota</taxon>
        <taxon>Coriobacteriia</taxon>
        <taxon>Coriobacteriales</taxon>
        <taxon>Coriobacteriaceae</taxon>
        <taxon>Collinsella</taxon>
    </lineage>
</organism>
<protein>
    <recommendedName>
        <fullName evidence="4">Wadjet protein JetD C-terminal domain-containing protein</fullName>
    </recommendedName>
</protein>
<feature type="compositionally biased region" description="Basic and acidic residues" evidence="1">
    <location>
        <begin position="207"/>
        <end position="217"/>
    </location>
</feature>
<feature type="compositionally biased region" description="Basic and acidic residues" evidence="1">
    <location>
        <begin position="369"/>
        <end position="404"/>
    </location>
</feature>